<dbReference type="Proteomes" id="UP001164746">
    <property type="component" value="Chromosome 8"/>
</dbReference>
<dbReference type="EMBL" id="CP111019">
    <property type="protein sequence ID" value="WAR12561.1"/>
    <property type="molecule type" value="Genomic_DNA"/>
</dbReference>
<proteinExistence type="predicted"/>
<evidence type="ECO:0000313" key="2">
    <source>
        <dbReference type="Proteomes" id="UP001164746"/>
    </source>
</evidence>
<name>A0ABY7EV12_MYAAR</name>
<accession>A0ABY7EV12</accession>
<keyword evidence="2" id="KW-1185">Reference proteome</keyword>
<protein>
    <submittedName>
        <fullName evidence="1">Uncharacterized protein</fullName>
    </submittedName>
</protein>
<reference evidence="1" key="1">
    <citation type="submission" date="2022-11" db="EMBL/GenBank/DDBJ databases">
        <title>Centuries of genome instability and evolution in soft-shell clam transmissible cancer (bioRxiv).</title>
        <authorList>
            <person name="Hart S.F.M."/>
            <person name="Yonemitsu M.A."/>
            <person name="Giersch R.M."/>
            <person name="Beal B.F."/>
            <person name="Arriagada G."/>
            <person name="Davis B.W."/>
            <person name="Ostrander E.A."/>
            <person name="Goff S.P."/>
            <person name="Metzger M.J."/>
        </authorList>
    </citation>
    <scope>NUCLEOTIDE SEQUENCE</scope>
    <source>
        <strain evidence="1">MELC-2E11</strain>
        <tissue evidence="1">Siphon/mantle</tissue>
    </source>
</reference>
<organism evidence="1 2">
    <name type="scientific">Mya arenaria</name>
    <name type="common">Soft-shell clam</name>
    <dbReference type="NCBI Taxonomy" id="6604"/>
    <lineage>
        <taxon>Eukaryota</taxon>
        <taxon>Metazoa</taxon>
        <taxon>Spiralia</taxon>
        <taxon>Lophotrochozoa</taxon>
        <taxon>Mollusca</taxon>
        <taxon>Bivalvia</taxon>
        <taxon>Autobranchia</taxon>
        <taxon>Heteroconchia</taxon>
        <taxon>Euheterodonta</taxon>
        <taxon>Imparidentia</taxon>
        <taxon>Neoheterodontei</taxon>
        <taxon>Myida</taxon>
        <taxon>Myoidea</taxon>
        <taxon>Myidae</taxon>
        <taxon>Mya</taxon>
    </lineage>
</organism>
<sequence length="110" mass="12712">MSHSIILIWTDPMDTDLDTSSGQLRHFQLKRKRHQTRTPCEHFGLPDAEYVPENFPDHQNMSKEEIRLWLVSQIDPIVTSICSVSRGVMTRNDIEDNNTDDINSYGNVVI</sequence>
<gene>
    <name evidence="1" type="ORF">MAR_026741</name>
</gene>
<evidence type="ECO:0000313" key="1">
    <source>
        <dbReference type="EMBL" id="WAR12561.1"/>
    </source>
</evidence>